<keyword evidence="1" id="KW-0238">DNA-binding</keyword>
<dbReference type="EMBL" id="WKKC01000021">
    <property type="protein sequence ID" value="MTE03585.1"/>
    <property type="molecule type" value="Genomic_DNA"/>
</dbReference>
<evidence type="ECO:0000259" key="2">
    <source>
        <dbReference type="PROSITE" id="PS50943"/>
    </source>
</evidence>
<organism evidence="3 4">
    <name type="scientific">Lactobacillus johnsonii</name>
    <dbReference type="NCBI Taxonomy" id="33959"/>
    <lineage>
        <taxon>Bacteria</taxon>
        <taxon>Bacillati</taxon>
        <taxon>Bacillota</taxon>
        <taxon>Bacilli</taxon>
        <taxon>Lactobacillales</taxon>
        <taxon>Lactobacillaceae</taxon>
        <taxon>Lactobacillus</taxon>
    </lineage>
</organism>
<sequence>MNRKEKNMIIAKNIRRVRKIRGLSQDELAKKVDLTMAAIGNYERGERYIPGSVLVSICQALNVPEQIILMSTDLKDNDIATNNADQLLQKIVDDNAWQEMQVGKQTQTIELLNNLLKDYYLNFVKTDDVDVKEKISAILSGNLRDMTKRYDQNFDLINSTALFFLNYLLSQQLKKEGASNLKDNDFAQKADMLLSNNGLFSVDDKFSKV</sequence>
<proteinExistence type="predicted"/>
<dbReference type="CDD" id="cd00093">
    <property type="entry name" value="HTH_XRE"/>
    <property type="match status" value="1"/>
</dbReference>
<dbReference type="InterPro" id="IPR001387">
    <property type="entry name" value="Cro/C1-type_HTH"/>
</dbReference>
<dbReference type="AlphaFoldDB" id="A0A9X4XCX7"/>
<comment type="caution">
    <text evidence="3">The sequence shown here is derived from an EMBL/GenBank/DDBJ whole genome shotgun (WGS) entry which is preliminary data.</text>
</comment>
<protein>
    <submittedName>
        <fullName evidence="3">Helix-turn-helix domain-containing protein</fullName>
    </submittedName>
</protein>
<feature type="domain" description="HTH cro/C1-type" evidence="2">
    <location>
        <begin position="14"/>
        <end position="68"/>
    </location>
</feature>
<evidence type="ECO:0000313" key="4">
    <source>
        <dbReference type="Proteomes" id="UP000488295"/>
    </source>
</evidence>
<gene>
    <name evidence="3" type="ORF">GJU95_07365</name>
</gene>
<dbReference type="Gene3D" id="1.10.260.40">
    <property type="entry name" value="lambda repressor-like DNA-binding domains"/>
    <property type="match status" value="1"/>
</dbReference>
<dbReference type="SMART" id="SM00530">
    <property type="entry name" value="HTH_XRE"/>
    <property type="match status" value="1"/>
</dbReference>
<dbReference type="InterPro" id="IPR010982">
    <property type="entry name" value="Lambda_DNA-bd_dom_sf"/>
</dbReference>
<dbReference type="Pfam" id="PF01381">
    <property type="entry name" value="HTH_3"/>
    <property type="match status" value="1"/>
</dbReference>
<name>A0A9X4XCX7_LACJH</name>
<accession>A0A9X4XCX7</accession>
<dbReference type="SUPFAM" id="SSF47413">
    <property type="entry name" value="lambda repressor-like DNA-binding domains"/>
    <property type="match status" value="1"/>
</dbReference>
<evidence type="ECO:0000256" key="1">
    <source>
        <dbReference type="ARBA" id="ARBA00023125"/>
    </source>
</evidence>
<dbReference type="GO" id="GO:0003677">
    <property type="term" value="F:DNA binding"/>
    <property type="evidence" value="ECO:0007669"/>
    <property type="project" value="UniProtKB-KW"/>
</dbReference>
<dbReference type="PANTHER" id="PTHR46558:SF4">
    <property type="entry name" value="DNA-BIDING PHAGE PROTEIN"/>
    <property type="match status" value="1"/>
</dbReference>
<dbReference type="RefSeq" id="WP_155692761.1">
    <property type="nucleotide sequence ID" value="NZ_WKKC01000021.1"/>
</dbReference>
<evidence type="ECO:0000313" key="3">
    <source>
        <dbReference type="EMBL" id="MTE03585.1"/>
    </source>
</evidence>
<dbReference type="PANTHER" id="PTHR46558">
    <property type="entry name" value="TRACRIPTIONAL REGULATORY PROTEIN-RELATED-RELATED"/>
    <property type="match status" value="1"/>
</dbReference>
<dbReference type="PROSITE" id="PS50943">
    <property type="entry name" value="HTH_CROC1"/>
    <property type="match status" value="1"/>
</dbReference>
<reference evidence="3 4" key="1">
    <citation type="submission" date="2019-11" db="EMBL/GenBank/DDBJ databases">
        <title>Gastrointestinal microbiota of Peromyscus leucopus.</title>
        <authorList>
            <person name="Milovic A."/>
            <person name="Bassam K."/>
            <person name="Barbour A.G."/>
        </authorList>
    </citation>
    <scope>NUCLEOTIDE SEQUENCE [LARGE SCALE GENOMIC DNA]</scope>
    <source>
        <strain evidence="3 4">LL8</strain>
    </source>
</reference>
<dbReference type="Proteomes" id="UP000488295">
    <property type="component" value="Unassembled WGS sequence"/>
</dbReference>